<name>A0A392QTG4_9FABA</name>
<comment type="caution">
    <text evidence="1">The sequence shown here is derived from an EMBL/GenBank/DDBJ whole genome shotgun (WGS) entry which is preliminary data.</text>
</comment>
<keyword evidence="2" id="KW-1185">Reference proteome</keyword>
<reference evidence="1 2" key="1">
    <citation type="journal article" date="2018" name="Front. Plant Sci.">
        <title>Red Clover (Trifolium pratense) and Zigzag Clover (T. medium) - A Picture of Genomic Similarities and Differences.</title>
        <authorList>
            <person name="Dluhosova J."/>
            <person name="Istvanek J."/>
            <person name="Nedelnik J."/>
            <person name="Repkova J."/>
        </authorList>
    </citation>
    <scope>NUCLEOTIDE SEQUENCE [LARGE SCALE GENOMIC DNA]</scope>
    <source>
        <strain evidence="2">cv. 10/8</strain>
        <tissue evidence="1">Leaf</tissue>
    </source>
</reference>
<sequence length="55" mass="5981">RRCPSRGCPRLTTVSSVILLDPEKQANIIFLLAVSLGFLRSAALISSSKKISPLR</sequence>
<proteinExistence type="predicted"/>
<feature type="non-terminal residue" evidence="1">
    <location>
        <position position="1"/>
    </location>
</feature>
<evidence type="ECO:0000313" key="2">
    <source>
        <dbReference type="Proteomes" id="UP000265520"/>
    </source>
</evidence>
<dbReference type="Proteomes" id="UP000265520">
    <property type="component" value="Unassembled WGS sequence"/>
</dbReference>
<dbReference type="AlphaFoldDB" id="A0A392QTG4"/>
<accession>A0A392QTG4</accession>
<dbReference type="EMBL" id="LXQA010158439">
    <property type="protein sequence ID" value="MCI27289.1"/>
    <property type="molecule type" value="Genomic_DNA"/>
</dbReference>
<organism evidence="1 2">
    <name type="scientific">Trifolium medium</name>
    <dbReference type="NCBI Taxonomy" id="97028"/>
    <lineage>
        <taxon>Eukaryota</taxon>
        <taxon>Viridiplantae</taxon>
        <taxon>Streptophyta</taxon>
        <taxon>Embryophyta</taxon>
        <taxon>Tracheophyta</taxon>
        <taxon>Spermatophyta</taxon>
        <taxon>Magnoliopsida</taxon>
        <taxon>eudicotyledons</taxon>
        <taxon>Gunneridae</taxon>
        <taxon>Pentapetalae</taxon>
        <taxon>rosids</taxon>
        <taxon>fabids</taxon>
        <taxon>Fabales</taxon>
        <taxon>Fabaceae</taxon>
        <taxon>Papilionoideae</taxon>
        <taxon>50 kb inversion clade</taxon>
        <taxon>NPAAA clade</taxon>
        <taxon>Hologalegina</taxon>
        <taxon>IRL clade</taxon>
        <taxon>Trifolieae</taxon>
        <taxon>Trifolium</taxon>
    </lineage>
</organism>
<protein>
    <submittedName>
        <fullName evidence="1">Uncharacterized protein</fullName>
    </submittedName>
</protein>
<evidence type="ECO:0000313" key="1">
    <source>
        <dbReference type="EMBL" id="MCI27289.1"/>
    </source>
</evidence>